<dbReference type="SUPFAM" id="SSF111364">
    <property type="entry name" value="Tsx-like channel"/>
    <property type="match status" value="1"/>
</dbReference>
<name>A0A3B7LYW8_9GAMM</name>
<evidence type="ECO:0000313" key="4">
    <source>
        <dbReference type="Proteomes" id="UP000263753"/>
    </source>
</evidence>
<evidence type="ECO:0000256" key="1">
    <source>
        <dbReference type="SAM" id="SignalP"/>
    </source>
</evidence>
<organism evidence="2 4">
    <name type="scientific">Acinetobacter chinensis</name>
    <dbReference type="NCBI Taxonomy" id="2004650"/>
    <lineage>
        <taxon>Bacteria</taxon>
        <taxon>Pseudomonadati</taxon>
        <taxon>Pseudomonadota</taxon>
        <taxon>Gammaproteobacteria</taxon>
        <taxon>Moraxellales</taxon>
        <taxon>Moraxellaceae</taxon>
        <taxon>Acinetobacter</taxon>
    </lineage>
</organism>
<sequence>MKGNKGLIFLSLMPWLCMEADAAQHWADTSAGVRWSSSFREPYNPEKVSKTILNVTHVSQDDYGRNFLFMDYYISGMEDPSKDNATGAEEFYGLYRRTLSYNALAKDPIDSSWVKDVHLSGRMDVGYENTQLSPRPFKVRMGGLVDFKIPKGSLEWGLEGVYQKSYNGITHRHFEFDPSFVTWMSWNYPVTKKSQFSGILEYLEAIGEDGFGNDTKPLTIFRANYIYDIGQPKGFKVGVGYEQFNNKYSSNNAADPTNGSDQKTFVLLGSYHF</sequence>
<dbReference type="KEGG" id="achi:CDG60_14130"/>
<proteinExistence type="predicted"/>
<reference evidence="3 5" key="3">
    <citation type="submission" date="2023-06" db="EMBL/GenBank/DDBJ databases">
        <title>Genomic Analysis of Acinetobacter Strains Recovered from South Australian Aquatic Samples provides Insights into the Circulation of Antibiotic Resistance determinants in the Environment.</title>
        <authorList>
            <person name="Tobin L."/>
            <person name="Jarocki V.M."/>
            <person name="Kenyon J."/>
            <person name="Drigo B."/>
            <person name="Donner E."/>
            <person name="Djordjevic S.P."/>
            <person name="Hamidian M."/>
        </authorList>
    </citation>
    <scope>NUCLEOTIDE SEQUENCE [LARGE SCALE GENOMIC DNA]</scope>
    <source>
        <strain evidence="3 5">SAAc652</strain>
    </source>
</reference>
<reference evidence="4" key="1">
    <citation type="submission" date="2018-09" db="EMBL/GenBank/DDBJ databases">
        <title>The complete genome of Acinetobacter sp. strain WCHAc010005.</title>
        <authorList>
            <person name="Hu Y."/>
            <person name="Long H."/>
            <person name="Feng Y."/>
            <person name="Zong Z."/>
        </authorList>
    </citation>
    <scope>NUCLEOTIDE SEQUENCE [LARGE SCALE GENOMIC DNA]</scope>
    <source>
        <strain evidence="4">WCHAc010005</strain>
    </source>
</reference>
<dbReference type="RefSeq" id="WP_087514102.1">
    <property type="nucleotide sequence ID" value="NZ_CP032134.1"/>
</dbReference>
<feature type="signal peptide" evidence="1">
    <location>
        <begin position="1"/>
        <end position="22"/>
    </location>
</feature>
<dbReference type="Proteomes" id="UP000263753">
    <property type="component" value="Chromosome"/>
</dbReference>
<dbReference type="Gene3D" id="2.40.230.20">
    <property type="entry name" value="Nucleoside-specific channel-forming protein, Tsx-like"/>
    <property type="match status" value="1"/>
</dbReference>
<keyword evidence="1" id="KW-0732">Signal</keyword>
<evidence type="ECO:0000313" key="2">
    <source>
        <dbReference type="EMBL" id="AXY57598.1"/>
    </source>
</evidence>
<dbReference type="EMBL" id="JASVDY010000001">
    <property type="protein sequence ID" value="MDV2467500.1"/>
    <property type="molecule type" value="Genomic_DNA"/>
</dbReference>
<dbReference type="InterPro" id="IPR036777">
    <property type="entry name" value="Channel_Tsx-like_sf"/>
</dbReference>
<keyword evidence="5" id="KW-1185">Reference proteome</keyword>
<dbReference type="AlphaFoldDB" id="A0A3B7LYW8"/>
<feature type="chain" id="PRO_5017563895" description="Ion channel protein Tsx" evidence="1">
    <location>
        <begin position="23"/>
        <end position="273"/>
    </location>
</feature>
<accession>A0A3B7LYW8</accession>
<evidence type="ECO:0000313" key="5">
    <source>
        <dbReference type="Proteomes" id="UP001278188"/>
    </source>
</evidence>
<gene>
    <name evidence="2" type="ORF">CDG60_14130</name>
    <name evidence="3" type="ORF">QR674_00655</name>
</gene>
<evidence type="ECO:0000313" key="3">
    <source>
        <dbReference type="EMBL" id="MDV2467500.1"/>
    </source>
</evidence>
<reference evidence="2" key="2">
    <citation type="journal article" date="2019" name="J. Microbiol.">
        <title>Acinetobacter chinensis, a novel Acinetobacter species, carrying blaNDM-1, recovered from hospital sewage.</title>
        <authorList>
            <person name="Hu Y."/>
            <person name="Feng Y."/>
            <person name="Qin J."/>
            <person name="Zhang X."/>
            <person name="Zong Z."/>
        </authorList>
    </citation>
    <scope>NUCLEOTIDE SEQUENCE</scope>
    <source>
        <strain evidence="2">WCHAc010005</strain>
    </source>
</reference>
<dbReference type="GO" id="GO:0009279">
    <property type="term" value="C:cell outer membrane"/>
    <property type="evidence" value="ECO:0007669"/>
    <property type="project" value="InterPro"/>
</dbReference>
<evidence type="ECO:0008006" key="6">
    <source>
        <dbReference type="Google" id="ProtNLM"/>
    </source>
</evidence>
<dbReference type="EMBL" id="CP032134">
    <property type="protein sequence ID" value="AXY57598.1"/>
    <property type="molecule type" value="Genomic_DNA"/>
</dbReference>
<dbReference type="Proteomes" id="UP001278188">
    <property type="component" value="Unassembled WGS sequence"/>
</dbReference>
<protein>
    <recommendedName>
        <fullName evidence="6">Ion channel protein Tsx</fullName>
    </recommendedName>
</protein>